<evidence type="ECO:0000313" key="4">
    <source>
        <dbReference type="Proteomes" id="UP000799772"/>
    </source>
</evidence>
<dbReference type="InterPro" id="IPR002347">
    <property type="entry name" value="SDR_fam"/>
</dbReference>
<keyword evidence="2" id="KW-0560">Oxidoreductase</keyword>
<comment type="similarity">
    <text evidence="1">Belongs to the short-chain dehydrogenases/reductases (SDR) family.</text>
</comment>
<dbReference type="SUPFAM" id="SSF51735">
    <property type="entry name" value="NAD(P)-binding Rossmann-fold domains"/>
    <property type="match status" value="1"/>
</dbReference>
<dbReference type="Gene3D" id="3.40.50.720">
    <property type="entry name" value="NAD(P)-binding Rossmann-like Domain"/>
    <property type="match status" value="1"/>
</dbReference>
<proteinExistence type="inferred from homology"/>
<dbReference type="PANTHER" id="PTHR24320">
    <property type="entry name" value="RETINOL DEHYDROGENASE"/>
    <property type="match status" value="1"/>
</dbReference>
<keyword evidence="4" id="KW-1185">Reference proteome</keyword>
<protein>
    <submittedName>
        <fullName evidence="3">Short-chain dehydrogenase</fullName>
    </submittedName>
</protein>
<evidence type="ECO:0000256" key="2">
    <source>
        <dbReference type="ARBA" id="ARBA00023002"/>
    </source>
</evidence>
<evidence type="ECO:0000256" key="1">
    <source>
        <dbReference type="ARBA" id="ARBA00006484"/>
    </source>
</evidence>
<dbReference type="OrthoDB" id="191139at2759"/>
<gene>
    <name evidence="3" type="ORF">NA57DRAFT_69221</name>
</gene>
<reference evidence="3" key="1">
    <citation type="journal article" date="2020" name="Stud. Mycol.">
        <title>101 Dothideomycetes genomes: a test case for predicting lifestyles and emergence of pathogens.</title>
        <authorList>
            <person name="Haridas S."/>
            <person name="Albert R."/>
            <person name="Binder M."/>
            <person name="Bloem J."/>
            <person name="Labutti K."/>
            <person name="Salamov A."/>
            <person name="Andreopoulos B."/>
            <person name="Baker S."/>
            <person name="Barry K."/>
            <person name="Bills G."/>
            <person name="Bluhm B."/>
            <person name="Cannon C."/>
            <person name="Castanera R."/>
            <person name="Culley D."/>
            <person name="Daum C."/>
            <person name="Ezra D."/>
            <person name="Gonzalez J."/>
            <person name="Henrissat B."/>
            <person name="Kuo A."/>
            <person name="Liang C."/>
            <person name="Lipzen A."/>
            <person name="Lutzoni F."/>
            <person name="Magnuson J."/>
            <person name="Mondo S."/>
            <person name="Nolan M."/>
            <person name="Ohm R."/>
            <person name="Pangilinan J."/>
            <person name="Park H.-J."/>
            <person name="Ramirez L."/>
            <person name="Alfaro M."/>
            <person name="Sun H."/>
            <person name="Tritt A."/>
            <person name="Yoshinaga Y."/>
            <person name="Zwiers L.-H."/>
            <person name="Turgeon B."/>
            <person name="Goodwin S."/>
            <person name="Spatafora J."/>
            <person name="Crous P."/>
            <person name="Grigoriev I."/>
        </authorList>
    </citation>
    <scope>NUCLEOTIDE SEQUENCE</scope>
    <source>
        <strain evidence="3">CBS 133067</strain>
    </source>
</reference>
<dbReference type="GO" id="GO:0016491">
    <property type="term" value="F:oxidoreductase activity"/>
    <property type="evidence" value="ECO:0007669"/>
    <property type="project" value="UniProtKB-KW"/>
</dbReference>
<dbReference type="PANTHER" id="PTHR24320:SF272">
    <property type="entry name" value="NAD(P)-BINDING ROSSMANN-FOLD SUPERFAMILY PROTEIN"/>
    <property type="match status" value="1"/>
</dbReference>
<evidence type="ECO:0000313" key="3">
    <source>
        <dbReference type="EMBL" id="KAF2093504.1"/>
    </source>
</evidence>
<accession>A0A9P4M555</accession>
<dbReference type="InterPro" id="IPR036291">
    <property type="entry name" value="NAD(P)-bd_dom_sf"/>
</dbReference>
<sequence length="341" mass="37347">MNRNRFLHRFVNTNGPGDQRPTALDIIEDEGLIGKWTDKVALITGASSGIGIETARALQATGAKVFVTGRNREKTQKVVDEIMEKAGKNGQQIELIEMDNESLESVRKAAQEFLSKSDKLNILIANAGVMATPEGRTKDGFETQFGTNHLAHFLLFQLLKDTILKSATPEFPSRVVAVSSMGHRAGGIRFDNLNFDPQGSGAYNEWSAYGQSKTANIYFASYIHRHYGAQNLHAMALHPGGISTGLQVHVPEALRSVWEQNDEIRKGMKSVEQGAATTVWGAVAKVLQGKGRLWLENCQTCGPQPEVPGNFDIGFAPHAFDEEAEDRLWEVSNSLVGLTKA</sequence>
<dbReference type="CDD" id="cd05327">
    <property type="entry name" value="retinol-DH_like_SDR_c_like"/>
    <property type="match status" value="1"/>
</dbReference>
<name>A0A9P4M555_9PEZI</name>
<dbReference type="Proteomes" id="UP000799772">
    <property type="component" value="Unassembled WGS sequence"/>
</dbReference>
<comment type="caution">
    <text evidence="3">The sequence shown here is derived from an EMBL/GenBank/DDBJ whole genome shotgun (WGS) entry which is preliminary data.</text>
</comment>
<dbReference type="Pfam" id="PF00106">
    <property type="entry name" value="adh_short"/>
    <property type="match status" value="1"/>
</dbReference>
<dbReference type="PRINTS" id="PR00081">
    <property type="entry name" value="GDHRDH"/>
</dbReference>
<organism evidence="3 4">
    <name type="scientific">Rhizodiscina lignyota</name>
    <dbReference type="NCBI Taxonomy" id="1504668"/>
    <lineage>
        <taxon>Eukaryota</taxon>
        <taxon>Fungi</taxon>
        <taxon>Dikarya</taxon>
        <taxon>Ascomycota</taxon>
        <taxon>Pezizomycotina</taxon>
        <taxon>Dothideomycetes</taxon>
        <taxon>Pleosporomycetidae</taxon>
        <taxon>Aulographales</taxon>
        <taxon>Rhizodiscinaceae</taxon>
        <taxon>Rhizodiscina</taxon>
    </lineage>
</organism>
<dbReference type="AlphaFoldDB" id="A0A9P4M555"/>
<dbReference type="EMBL" id="ML978138">
    <property type="protein sequence ID" value="KAF2093504.1"/>
    <property type="molecule type" value="Genomic_DNA"/>
</dbReference>